<name>K8F4C4_9CHLO</name>
<evidence type="ECO:0000256" key="2">
    <source>
        <dbReference type="SAM" id="Phobius"/>
    </source>
</evidence>
<dbReference type="AlphaFoldDB" id="K8F4C4"/>
<organism evidence="3 4">
    <name type="scientific">Bathycoccus prasinos</name>
    <dbReference type="NCBI Taxonomy" id="41875"/>
    <lineage>
        <taxon>Eukaryota</taxon>
        <taxon>Viridiplantae</taxon>
        <taxon>Chlorophyta</taxon>
        <taxon>Mamiellophyceae</taxon>
        <taxon>Mamiellales</taxon>
        <taxon>Bathycoccaceae</taxon>
        <taxon>Bathycoccus</taxon>
    </lineage>
</organism>
<reference evidence="3 4" key="1">
    <citation type="submission" date="2011-10" db="EMBL/GenBank/DDBJ databases">
        <authorList>
            <person name="Genoscope - CEA"/>
        </authorList>
    </citation>
    <scope>NUCLEOTIDE SEQUENCE [LARGE SCALE GENOMIC DNA]</scope>
    <source>
        <strain evidence="3 4">RCC 1105</strain>
    </source>
</reference>
<dbReference type="EMBL" id="FO082270">
    <property type="protein sequence ID" value="CCO66872.1"/>
    <property type="molecule type" value="Genomic_DNA"/>
</dbReference>
<dbReference type="Proteomes" id="UP000198341">
    <property type="component" value="Chromosome 9"/>
</dbReference>
<keyword evidence="2" id="KW-0472">Membrane</keyword>
<dbReference type="RefSeq" id="XP_007511312.1">
    <property type="nucleotide sequence ID" value="XM_007511250.1"/>
</dbReference>
<protein>
    <submittedName>
        <fullName evidence="3">Uncharacterized protein</fullName>
    </submittedName>
</protein>
<sequence length="218" mass="23971">MFTTTTTSTTPITTQKRTTRERNNRAVVVTKSFWKKEAPPPPPPPPAKKKGLFGNFQKPSGDVSPAQGKTNTVKDVEYAYEETKTEAYARIRKQRALKKAEFEAREKGGFSQALFKVTRALDFQEDIAADRGLLSAAKRMRKGESMSTEQYGALRRKVGGTKGGFFGESVDVKGEYTDSGWTKRDEDTTTSEVAYAPLLGLVLAGVVATLVLVVQQVP</sequence>
<accession>K8F4C4</accession>
<dbReference type="PANTHER" id="PTHR36771:SF2">
    <property type="entry name" value="POTASSIUM TRANSPORTER"/>
    <property type="match status" value="1"/>
</dbReference>
<dbReference type="GO" id="GO:0009658">
    <property type="term" value="P:chloroplast organization"/>
    <property type="evidence" value="ECO:0007669"/>
    <property type="project" value="TreeGrafter"/>
</dbReference>
<feature type="transmembrane region" description="Helical" evidence="2">
    <location>
        <begin position="193"/>
        <end position="214"/>
    </location>
</feature>
<keyword evidence="2" id="KW-1133">Transmembrane helix</keyword>
<dbReference type="GeneID" id="19013626"/>
<dbReference type="GO" id="GO:0045893">
    <property type="term" value="P:positive regulation of DNA-templated transcription"/>
    <property type="evidence" value="ECO:0007669"/>
    <property type="project" value="TreeGrafter"/>
</dbReference>
<dbReference type="eggNOG" id="ENOG502RXH4">
    <property type="taxonomic scope" value="Eukaryota"/>
</dbReference>
<dbReference type="OrthoDB" id="5845at2759"/>
<gene>
    <name evidence="3" type="ORF">Bathy09g01190</name>
</gene>
<dbReference type="STRING" id="41875.K8F4C4"/>
<proteinExistence type="predicted"/>
<feature type="compositionally biased region" description="Low complexity" evidence="1">
    <location>
        <begin position="1"/>
        <end position="16"/>
    </location>
</feature>
<keyword evidence="4" id="KW-1185">Reference proteome</keyword>
<feature type="region of interest" description="Disordered" evidence="1">
    <location>
        <begin position="1"/>
        <end position="70"/>
    </location>
</feature>
<evidence type="ECO:0000313" key="3">
    <source>
        <dbReference type="EMBL" id="CCO66872.1"/>
    </source>
</evidence>
<dbReference type="KEGG" id="bpg:Bathy09g01190"/>
<keyword evidence="2" id="KW-0812">Transmembrane</keyword>
<evidence type="ECO:0000256" key="1">
    <source>
        <dbReference type="SAM" id="MobiDB-lite"/>
    </source>
</evidence>
<dbReference type="PANTHER" id="PTHR36771">
    <property type="entry name" value="POTASSIUM TRANSPORTER"/>
    <property type="match status" value="1"/>
</dbReference>
<evidence type="ECO:0000313" key="4">
    <source>
        <dbReference type="Proteomes" id="UP000198341"/>
    </source>
</evidence>